<dbReference type="EMBL" id="BLRY01000306">
    <property type="protein sequence ID" value="GFP28615.1"/>
    <property type="molecule type" value="Genomic_DNA"/>
</dbReference>
<feature type="compositionally biased region" description="Basic and acidic residues" evidence="1">
    <location>
        <begin position="41"/>
        <end position="57"/>
    </location>
</feature>
<evidence type="ECO:0000313" key="2">
    <source>
        <dbReference type="EMBL" id="GFP28615.1"/>
    </source>
</evidence>
<dbReference type="RefSeq" id="WP_176233942.1">
    <property type="nucleotide sequence ID" value="NZ_BLRY01000306.1"/>
</dbReference>
<accession>A0A6V8QI32</accession>
<sequence length="102" mass="11773">MGWETRKGRGRYYTRSHKVNGRVVREYVGVGLMGELAAATDERRRARAEAERAERKRQQAKAQGVVDALRVLGAATNELMARRLTEIGYHNHRGQWRRSRKP</sequence>
<reference evidence="2 3" key="1">
    <citation type="journal article" date="2020" name="Front. Microbiol.">
        <title>Single-cell genomics of novel Actinobacteria with the Wood-Ljungdahl pathway discovered in a serpentinizing system.</title>
        <authorList>
            <person name="Merino N."/>
            <person name="Kawai M."/>
            <person name="Boyd E.S."/>
            <person name="Colman D.R."/>
            <person name="McGlynn S.E."/>
            <person name="Nealson K.H."/>
            <person name="Kurokawa K."/>
            <person name="Hongoh Y."/>
        </authorList>
    </citation>
    <scope>NUCLEOTIDE SEQUENCE [LARGE SCALE GENOMIC DNA]</scope>
    <source>
        <strain evidence="2 3">S33</strain>
    </source>
</reference>
<evidence type="ECO:0000313" key="3">
    <source>
        <dbReference type="Proteomes" id="UP000591948"/>
    </source>
</evidence>
<feature type="region of interest" description="Disordered" evidence="1">
    <location>
        <begin position="41"/>
        <end position="60"/>
    </location>
</feature>
<dbReference type="AlphaFoldDB" id="A0A6V8QI32"/>
<proteinExistence type="predicted"/>
<gene>
    <name evidence="2" type="ORF">HKBW3S33_02029</name>
</gene>
<protein>
    <submittedName>
        <fullName evidence="2">Uncharacterized protein</fullName>
    </submittedName>
</protein>
<keyword evidence="3" id="KW-1185">Reference proteome</keyword>
<evidence type="ECO:0000256" key="1">
    <source>
        <dbReference type="SAM" id="MobiDB-lite"/>
    </source>
</evidence>
<dbReference type="Proteomes" id="UP000591948">
    <property type="component" value="Unassembled WGS sequence"/>
</dbReference>
<name>A0A6V8QI32_9ACTN</name>
<comment type="caution">
    <text evidence="2">The sequence shown here is derived from an EMBL/GenBank/DDBJ whole genome shotgun (WGS) entry which is preliminary data.</text>
</comment>
<organism evidence="2 3">
    <name type="scientific">Candidatus Hakubella thermalkaliphila</name>
    <dbReference type="NCBI Taxonomy" id="2754717"/>
    <lineage>
        <taxon>Bacteria</taxon>
        <taxon>Bacillati</taxon>
        <taxon>Actinomycetota</taxon>
        <taxon>Actinomycetota incertae sedis</taxon>
        <taxon>Candidatus Hakubellales</taxon>
        <taxon>Candidatus Hakubellaceae</taxon>
        <taxon>Candidatus Hakubella</taxon>
    </lineage>
</organism>